<evidence type="ECO:0000313" key="4">
    <source>
        <dbReference type="EMBL" id="BDU16696.1"/>
    </source>
</evidence>
<keyword evidence="1 2" id="KW-0732">Signal</keyword>
<dbReference type="InterPro" id="IPR023854">
    <property type="entry name" value="PGA_deacetylase_PgaB"/>
</dbReference>
<name>A0ABN6UKB8_9GAMM</name>
<dbReference type="SUPFAM" id="SSF88713">
    <property type="entry name" value="Glycoside hydrolase/deacetylase"/>
    <property type="match status" value="1"/>
</dbReference>
<dbReference type="Proteomes" id="UP001317822">
    <property type="component" value="Chromosome"/>
</dbReference>
<dbReference type="PROSITE" id="PS51677">
    <property type="entry name" value="NODB"/>
    <property type="match status" value="1"/>
</dbReference>
<dbReference type="Gene3D" id="3.20.20.370">
    <property type="entry name" value="Glycoside hydrolase/deacetylase"/>
    <property type="match status" value="1"/>
</dbReference>
<dbReference type="Gene3D" id="3.20.20.80">
    <property type="entry name" value="Glycosidases"/>
    <property type="match status" value="1"/>
</dbReference>
<feature type="chain" id="PRO_5045901373" evidence="2">
    <location>
        <begin position="26"/>
        <end position="581"/>
    </location>
</feature>
<dbReference type="PANTHER" id="PTHR34216:SF7">
    <property type="entry name" value="POLY-BETA-1,6-N-ACETYL-D-GLUCOSAMINE N-DEACETYLASE"/>
    <property type="match status" value="1"/>
</dbReference>
<evidence type="ECO:0000313" key="5">
    <source>
        <dbReference type="Proteomes" id="UP001317822"/>
    </source>
</evidence>
<dbReference type="Pfam" id="PF14883">
    <property type="entry name" value="GHL13"/>
    <property type="match status" value="1"/>
</dbReference>
<feature type="domain" description="NodB homology" evidence="3">
    <location>
        <begin position="92"/>
        <end position="335"/>
    </location>
</feature>
<dbReference type="PANTHER" id="PTHR34216">
    <property type="match status" value="1"/>
</dbReference>
<dbReference type="InterPro" id="IPR032772">
    <property type="entry name" value="PGA_deacetylase_PgaB_C"/>
</dbReference>
<dbReference type="Pfam" id="PF01522">
    <property type="entry name" value="Polysacc_deac_1"/>
    <property type="match status" value="1"/>
</dbReference>
<dbReference type="EMBL" id="AP027041">
    <property type="protein sequence ID" value="BDU16696.1"/>
    <property type="molecule type" value="Genomic_DNA"/>
</dbReference>
<evidence type="ECO:0000259" key="3">
    <source>
        <dbReference type="PROSITE" id="PS51677"/>
    </source>
</evidence>
<evidence type="ECO:0000256" key="1">
    <source>
        <dbReference type="ARBA" id="ARBA00022729"/>
    </source>
</evidence>
<dbReference type="InterPro" id="IPR011330">
    <property type="entry name" value="Glyco_hydro/deAcase_b/a-brl"/>
</dbReference>
<sequence length="581" mass="62611">MKRIGLQVCTVLLAVALAMGAPLRAAPPDGGTAFMAIAIHDVVDTPAQLDEDAITSDRLVVLLEWLIGNGWTAVSLDDIERARLGVAPLPRKAVLITVDDGRASLYTRVYPLALAYRVPIVAALVGDWMDVPADGSVHYGERTLPRAAFVSWAQAREMQASGRVEFASHSQALHTVVRANPQGNLLPAGQNRIRFEDRHESDAAFRARIRADLARSRERMQAELGRAPRAIVWPYGRSNEDALAMARDVGFAYAMTLEPGPADATRPLAIARFLPTGDPDLQTWVSNLLLRDPWPSARRIAAFDTAQLVGANAAQTDARLGRAIERVVALGVTHVMLDAGVVSPDGRLEATWFPNAQLPMRAEVLGRFAAQIRARTGVGIVLRLPHEAVLRATGDRDRTLALYRELAVHVPFEGLLLEDADSFGDAIAGADDAPWQVARRRESERAVGWPDDDATALQAFLVAARMRPGLEAYWLAPAGHPLDRPSALAEVTLVPRTLDEPRDAEAAAPAPSRRIGLFFSAPGSSAMSARTLTTAARDFQIDGGTVIAWGTDDALAPPQNAQAIAPTLSAHRLPPVRDVAP</sequence>
<feature type="signal peptide" evidence="2">
    <location>
        <begin position="1"/>
        <end position="25"/>
    </location>
</feature>
<reference evidence="4 5" key="1">
    <citation type="journal article" date="2023" name="Int. J. Syst. Evol. Microbiol.">
        <title>Physiological and genomic analyses of cobalamin (vitamin B12)-auxotrophy of Lysobacter auxotrophicus sp. nov., a methionine-auxotrophic chitinolytic bacterium isolated from chitin-treated soil.</title>
        <authorList>
            <person name="Saito A."/>
            <person name="Dohra H."/>
            <person name="Hamada M."/>
            <person name="Moriuchi R."/>
            <person name="Kotsuchibashi Y."/>
            <person name="Mori K."/>
        </authorList>
    </citation>
    <scope>NUCLEOTIDE SEQUENCE [LARGE SCALE GENOMIC DNA]</scope>
    <source>
        <strain evidence="4 5">5-21a</strain>
    </source>
</reference>
<dbReference type="InterPro" id="IPR051398">
    <property type="entry name" value="Polysacch_Deacetylase"/>
</dbReference>
<gene>
    <name evidence="4" type="primary">pgaB</name>
    <name evidence="4" type="ORF">LA521A_18970</name>
</gene>
<organism evidence="4 5">
    <name type="scientific">Lysobacter auxotrophicus</name>
    <dbReference type="NCBI Taxonomy" id="2992573"/>
    <lineage>
        <taxon>Bacteria</taxon>
        <taxon>Pseudomonadati</taxon>
        <taxon>Pseudomonadota</taxon>
        <taxon>Gammaproteobacteria</taxon>
        <taxon>Lysobacterales</taxon>
        <taxon>Lysobacteraceae</taxon>
        <taxon>Lysobacter</taxon>
    </lineage>
</organism>
<accession>A0ABN6UKB8</accession>
<dbReference type="NCBIfam" id="TIGR03938">
    <property type="entry name" value="deacetyl_PgaB"/>
    <property type="match status" value="1"/>
</dbReference>
<dbReference type="RefSeq" id="WP_281778683.1">
    <property type="nucleotide sequence ID" value="NZ_AP027041.1"/>
</dbReference>
<dbReference type="InterPro" id="IPR002509">
    <property type="entry name" value="NODB_dom"/>
</dbReference>
<proteinExistence type="predicted"/>
<keyword evidence="5" id="KW-1185">Reference proteome</keyword>
<protein>
    <submittedName>
        <fullName evidence="4">Poly-beta-1,6-N-acetyl-D-glucosamine N-deacetylase PgaB</fullName>
    </submittedName>
</protein>
<evidence type="ECO:0000256" key="2">
    <source>
        <dbReference type="SAM" id="SignalP"/>
    </source>
</evidence>